<dbReference type="Pfam" id="PF00271">
    <property type="entry name" value="Helicase_C"/>
    <property type="match status" value="1"/>
</dbReference>
<dbReference type="SMART" id="SM00487">
    <property type="entry name" value="DEXDc"/>
    <property type="match status" value="1"/>
</dbReference>
<dbReference type="InterPro" id="IPR004589">
    <property type="entry name" value="DNA_helicase_ATP-dep_RecQ"/>
</dbReference>
<evidence type="ECO:0000313" key="13">
    <source>
        <dbReference type="Proteomes" id="UP001163255"/>
    </source>
</evidence>
<keyword evidence="4 12" id="KW-0347">Helicase</keyword>
<proteinExistence type="inferred from homology"/>
<dbReference type="Proteomes" id="UP001163255">
    <property type="component" value="Chromosome"/>
</dbReference>
<evidence type="ECO:0000256" key="2">
    <source>
        <dbReference type="ARBA" id="ARBA00022741"/>
    </source>
</evidence>
<dbReference type="Pfam" id="PF00270">
    <property type="entry name" value="DEAD"/>
    <property type="match status" value="1"/>
</dbReference>
<dbReference type="InterPro" id="IPR001650">
    <property type="entry name" value="Helicase_C-like"/>
</dbReference>
<sequence>MKTTKQFYQEGLELLRRSLGDADACFHEHQWESIEELVVRQSRLLVVQKTGWGKSTVYFTATRLLRNEGKGPTIIISPLLALMRNQIESAAKYGVRLGTINSSNSNPENKQTERQLLADQLDAVIISPERLANEDFVEQVLLPVAGKVGLFVIDEAHCISDWGHDFRPDYKRIKHILPYMPPNLPVLATTATASQRVMDDIAEQLGENIRVFRGQLVRESLHLQCLHFPRRSHRLAWLADTIPQIAGTGIVYTATIRDAEQVADWLRQQGIIAAAYYGDLPTDHRLALESALLNNQLKVLVATSALGMGYDKPDLAFVIHYQSPGSVVSYYQQVGRAGRAIPQAWGALLSGDEDADIQNYFINQAFPKEELVNEILQTLSDADNGLKKTELQRMINARPSKVESALKFLMAEKPAPVMKDKSVYYRTPVRYELPHEAIARLCALKEREWAEMVEYLHHGDCLMQFLARALDDHDSQPCGKCINCSGETNLPTTFSPETGQKAAEFLENVFIEIPPKKQVGNGVANAQARFPVYQFPPKFGDLAHEPGRALCKWGEAGWGEIAKQGKRHRTFDVRLTAAAARLIRERWQPEPFPQWIAYVPSQNHPELVADFAKNLAEKLGIPCYDVISKARLNRPQKLMENSEFRCHNLDGAFAVEDGIPSGPVLLVDDAVDSGWTFAVLAALLRRAGSGAVYPFAVMSTASSSASD</sequence>
<protein>
    <recommendedName>
        <fullName evidence="9">DNA 3'-5' helicase</fullName>
        <ecNumber evidence="9">5.6.2.4</ecNumber>
    </recommendedName>
</protein>
<evidence type="ECO:0000256" key="8">
    <source>
        <dbReference type="ARBA" id="ARBA00034617"/>
    </source>
</evidence>
<dbReference type="CDD" id="cd06223">
    <property type="entry name" value="PRTases_typeI"/>
    <property type="match status" value="1"/>
</dbReference>
<dbReference type="SUPFAM" id="SSF52540">
    <property type="entry name" value="P-loop containing nucleoside triphosphate hydrolases"/>
    <property type="match status" value="1"/>
</dbReference>
<gene>
    <name evidence="12" type="ORF">NX720_21875</name>
</gene>
<dbReference type="RefSeq" id="WP_262597499.1">
    <property type="nucleotide sequence ID" value="NZ_CP103300.1"/>
</dbReference>
<dbReference type="InterPro" id="IPR011545">
    <property type="entry name" value="DEAD/DEAH_box_helicase_dom"/>
</dbReference>
<dbReference type="PROSITE" id="PS51192">
    <property type="entry name" value="HELICASE_ATP_BIND_1"/>
    <property type="match status" value="1"/>
</dbReference>
<accession>A0ABY6GU42</accession>
<dbReference type="Gene3D" id="3.40.50.300">
    <property type="entry name" value="P-loop containing nucleotide triphosphate hydrolases"/>
    <property type="match status" value="2"/>
</dbReference>
<keyword evidence="5" id="KW-0067">ATP-binding</keyword>
<keyword evidence="7" id="KW-0413">Isomerase</keyword>
<comment type="catalytic activity">
    <reaction evidence="8">
        <text>Couples ATP hydrolysis with the unwinding of duplex DNA by translocating in the 3'-5' direction.</text>
        <dbReference type="EC" id="5.6.2.4"/>
    </reaction>
</comment>
<keyword evidence="3 12" id="KW-0378">Hydrolase</keyword>
<dbReference type="NCBIfam" id="TIGR00614">
    <property type="entry name" value="recQ_fam"/>
    <property type="match status" value="1"/>
</dbReference>
<evidence type="ECO:0000259" key="11">
    <source>
        <dbReference type="PROSITE" id="PS51194"/>
    </source>
</evidence>
<dbReference type="Gene3D" id="3.40.50.2020">
    <property type="match status" value="1"/>
</dbReference>
<evidence type="ECO:0000259" key="10">
    <source>
        <dbReference type="PROSITE" id="PS51192"/>
    </source>
</evidence>
<comment type="similarity">
    <text evidence="1">Belongs to the helicase family. RecQ subfamily.</text>
</comment>
<reference evidence="12" key="1">
    <citation type="submission" date="2022-10" db="EMBL/GenBank/DDBJ databases">
        <title>Completed Genome Sequence of two octocoral isolated bacterium, Endozoicomonas euniceicola EF212T and Endozoicomonas gorgoniicola PS125T.</title>
        <authorList>
            <person name="Chiou Y.-J."/>
            <person name="Chen Y.-H."/>
        </authorList>
    </citation>
    <scope>NUCLEOTIDE SEQUENCE</scope>
    <source>
        <strain evidence="12">EF212</strain>
    </source>
</reference>
<feature type="domain" description="Helicase ATP-binding" evidence="10">
    <location>
        <begin position="35"/>
        <end position="211"/>
    </location>
</feature>
<evidence type="ECO:0000313" key="12">
    <source>
        <dbReference type="EMBL" id="UYM15469.1"/>
    </source>
</evidence>
<keyword evidence="13" id="KW-1185">Reference proteome</keyword>
<evidence type="ECO:0000256" key="7">
    <source>
        <dbReference type="ARBA" id="ARBA00023235"/>
    </source>
</evidence>
<dbReference type="InterPro" id="IPR029057">
    <property type="entry name" value="PRTase-like"/>
</dbReference>
<dbReference type="SUPFAM" id="SSF53271">
    <property type="entry name" value="PRTase-like"/>
    <property type="match status" value="1"/>
</dbReference>
<evidence type="ECO:0000256" key="1">
    <source>
        <dbReference type="ARBA" id="ARBA00005446"/>
    </source>
</evidence>
<dbReference type="SMART" id="SM00490">
    <property type="entry name" value="HELICc"/>
    <property type="match status" value="1"/>
</dbReference>
<evidence type="ECO:0000256" key="9">
    <source>
        <dbReference type="ARBA" id="ARBA00034808"/>
    </source>
</evidence>
<dbReference type="EMBL" id="CP103300">
    <property type="protein sequence ID" value="UYM15469.1"/>
    <property type="molecule type" value="Genomic_DNA"/>
</dbReference>
<dbReference type="InterPro" id="IPR027417">
    <property type="entry name" value="P-loop_NTPase"/>
</dbReference>
<name>A0ABY6GU42_9GAMM</name>
<dbReference type="EC" id="5.6.2.4" evidence="9"/>
<keyword evidence="2" id="KW-0547">Nucleotide-binding</keyword>
<evidence type="ECO:0000256" key="4">
    <source>
        <dbReference type="ARBA" id="ARBA00022806"/>
    </source>
</evidence>
<evidence type="ECO:0000256" key="5">
    <source>
        <dbReference type="ARBA" id="ARBA00022840"/>
    </source>
</evidence>
<dbReference type="PROSITE" id="PS00690">
    <property type="entry name" value="DEAH_ATP_HELICASE"/>
    <property type="match status" value="1"/>
</dbReference>
<keyword evidence="6" id="KW-0238">DNA-binding</keyword>
<evidence type="ECO:0000256" key="3">
    <source>
        <dbReference type="ARBA" id="ARBA00022801"/>
    </source>
</evidence>
<dbReference type="PROSITE" id="PS51194">
    <property type="entry name" value="HELICASE_CTER"/>
    <property type="match status" value="1"/>
</dbReference>
<dbReference type="InterPro" id="IPR000836">
    <property type="entry name" value="PRTase_dom"/>
</dbReference>
<dbReference type="PANTHER" id="PTHR13710:SF105">
    <property type="entry name" value="ATP-DEPENDENT DNA HELICASE Q1"/>
    <property type="match status" value="1"/>
</dbReference>
<dbReference type="GO" id="GO:0016787">
    <property type="term" value="F:hydrolase activity"/>
    <property type="evidence" value="ECO:0007669"/>
    <property type="project" value="UniProtKB-KW"/>
</dbReference>
<dbReference type="InterPro" id="IPR002464">
    <property type="entry name" value="DNA/RNA_helicase_DEAH_CS"/>
</dbReference>
<evidence type="ECO:0000256" key="6">
    <source>
        <dbReference type="ARBA" id="ARBA00023125"/>
    </source>
</evidence>
<dbReference type="GO" id="GO:0003678">
    <property type="term" value="F:DNA helicase activity"/>
    <property type="evidence" value="ECO:0007669"/>
    <property type="project" value="UniProtKB-EC"/>
</dbReference>
<dbReference type="PANTHER" id="PTHR13710">
    <property type="entry name" value="DNA HELICASE RECQ FAMILY MEMBER"/>
    <property type="match status" value="1"/>
</dbReference>
<dbReference type="InterPro" id="IPR014001">
    <property type="entry name" value="Helicase_ATP-bd"/>
</dbReference>
<feature type="domain" description="Helicase C-terminal" evidence="11">
    <location>
        <begin position="237"/>
        <end position="387"/>
    </location>
</feature>
<organism evidence="12 13">
    <name type="scientific">Endozoicomonas euniceicola</name>
    <dbReference type="NCBI Taxonomy" id="1234143"/>
    <lineage>
        <taxon>Bacteria</taxon>
        <taxon>Pseudomonadati</taxon>
        <taxon>Pseudomonadota</taxon>
        <taxon>Gammaproteobacteria</taxon>
        <taxon>Oceanospirillales</taxon>
        <taxon>Endozoicomonadaceae</taxon>
        <taxon>Endozoicomonas</taxon>
    </lineage>
</organism>